<dbReference type="RefSeq" id="WP_147580623.1">
    <property type="nucleotide sequence ID" value="NZ_JAOQJR010000012.1"/>
</dbReference>
<evidence type="ECO:0000256" key="2">
    <source>
        <dbReference type="ARBA" id="ARBA00022475"/>
    </source>
</evidence>
<evidence type="ECO:0000256" key="5">
    <source>
        <dbReference type="ARBA" id="ARBA00023136"/>
    </source>
</evidence>
<feature type="transmembrane region" description="Helical" evidence="6">
    <location>
        <begin position="59"/>
        <end position="82"/>
    </location>
</feature>
<feature type="transmembrane region" description="Helical" evidence="6">
    <location>
        <begin position="393"/>
        <end position="414"/>
    </location>
</feature>
<keyword evidence="2" id="KW-1003">Cell membrane</keyword>
<feature type="transmembrane region" description="Helical" evidence="6">
    <location>
        <begin position="209"/>
        <end position="229"/>
    </location>
</feature>
<sequence length="425" mass="48996">MKVFSLATLTLKRNKKQYMIYGLTLIFAIVIHLIFSEFINNPYLIEADRARGIDDPLGVDIPLSMGLPFLIILFCWFMIIYASQYNFKKKHQEFGILFTCGFNLLDFIKYTLIQMGIVFIFVLPISFILGVLSLFFIHSKIYPYLQINYSIYTIMPSTFFTTISALCVLVVIVIIFLIGQLHKSDIYTLINDENKVQAIHFVSFKKMMMYLLIYLIGFCSIITVEGNLINYIPPTALGVIGMYGLYKYLLPQLFLKNKKNLKGKQIYICLSHVGLMIKSTASLIGLLTLLITVLLPVLASQNIESNEFVTGMISYLFIVAMVIISILYKMNMEKKNKMKEFSILNKVGYVYSDLKKMLLKENILYFICVLVIPLPYLIFMAREFILMNSTMLFFYSGLFIYYVVTLLICLLLNYHAGKIQLLKGE</sequence>
<feature type="transmembrane region" description="Helical" evidence="6">
    <location>
        <begin position="20"/>
        <end position="39"/>
    </location>
</feature>
<dbReference type="Pfam" id="PF02687">
    <property type="entry name" value="FtsX"/>
    <property type="match status" value="1"/>
</dbReference>
<accession>A0ABT2SWF3</accession>
<keyword evidence="4 6" id="KW-1133">Transmembrane helix</keyword>
<feature type="transmembrane region" description="Helical" evidence="6">
    <location>
        <begin position="308"/>
        <end position="328"/>
    </location>
</feature>
<dbReference type="Proteomes" id="UP001208364">
    <property type="component" value="Unassembled WGS sequence"/>
</dbReference>
<feature type="transmembrane region" description="Helical" evidence="6">
    <location>
        <begin position="149"/>
        <end position="178"/>
    </location>
</feature>
<dbReference type="EMBL" id="JAOQJR010000012">
    <property type="protein sequence ID" value="MCU6739164.1"/>
    <property type="molecule type" value="Genomic_DNA"/>
</dbReference>
<evidence type="ECO:0000313" key="8">
    <source>
        <dbReference type="EMBL" id="MCU6739164.1"/>
    </source>
</evidence>
<evidence type="ECO:0000256" key="1">
    <source>
        <dbReference type="ARBA" id="ARBA00004651"/>
    </source>
</evidence>
<protein>
    <submittedName>
        <fullName evidence="8">FtsX-like permease family protein</fullName>
    </submittedName>
</protein>
<gene>
    <name evidence="8" type="ORF">OCV55_10885</name>
</gene>
<organism evidence="8 9">
    <name type="scientific">[Clostridium] ammoniilyticum</name>
    <dbReference type="NCBI Taxonomy" id="2981784"/>
    <lineage>
        <taxon>Bacteria</taxon>
        <taxon>Bacillati</taxon>
        <taxon>Bacillota</taxon>
        <taxon>Erysipelotrichia</taxon>
        <taxon>Erysipelotrichales</taxon>
        <taxon>Coprobacillaceae</taxon>
        <taxon>Faecalibacillus</taxon>
    </lineage>
</organism>
<evidence type="ECO:0000313" key="9">
    <source>
        <dbReference type="Proteomes" id="UP001208364"/>
    </source>
</evidence>
<evidence type="ECO:0000256" key="6">
    <source>
        <dbReference type="SAM" id="Phobius"/>
    </source>
</evidence>
<evidence type="ECO:0000256" key="3">
    <source>
        <dbReference type="ARBA" id="ARBA00022692"/>
    </source>
</evidence>
<keyword evidence="9" id="KW-1185">Reference proteome</keyword>
<comment type="subcellular location">
    <subcellularLocation>
        <location evidence="1">Cell membrane</location>
        <topology evidence="1">Multi-pass membrane protein</topology>
    </subcellularLocation>
</comment>
<keyword evidence="3 6" id="KW-0812">Transmembrane</keyword>
<proteinExistence type="predicted"/>
<feature type="transmembrane region" description="Helical" evidence="6">
    <location>
        <begin position="117"/>
        <end position="137"/>
    </location>
</feature>
<evidence type="ECO:0000256" key="4">
    <source>
        <dbReference type="ARBA" id="ARBA00022989"/>
    </source>
</evidence>
<evidence type="ECO:0000259" key="7">
    <source>
        <dbReference type="Pfam" id="PF02687"/>
    </source>
</evidence>
<feature type="transmembrane region" description="Helical" evidence="6">
    <location>
        <begin position="363"/>
        <end position="381"/>
    </location>
</feature>
<keyword evidence="5 6" id="KW-0472">Membrane</keyword>
<feature type="domain" description="ABC3 transporter permease C-terminal" evidence="7">
    <location>
        <begin position="67"/>
        <end position="178"/>
    </location>
</feature>
<dbReference type="InterPro" id="IPR003838">
    <property type="entry name" value="ABC3_permease_C"/>
</dbReference>
<reference evidence="8 9" key="1">
    <citation type="journal article" date="2021" name="ISME Commun">
        <title>Automated analysis of genomic sequences facilitates high-throughput and comprehensive description of bacteria.</title>
        <authorList>
            <person name="Hitch T.C.A."/>
        </authorList>
    </citation>
    <scope>NUCLEOTIDE SEQUENCE [LARGE SCALE GENOMIC DNA]</scope>
    <source>
        <strain evidence="8 9">H4_15</strain>
    </source>
</reference>
<dbReference type="InterPro" id="IPR052536">
    <property type="entry name" value="ABC-4_Integral_Memb_Prot"/>
</dbReference>
<dbReference type="PANTHER" id="PTHR46795">
    <property type="entry name" value="ABC TRANSPORTER PERMEASE-RELATED-RELATED"/>
    <property type="match status" value="1"/>
</dbReference>
<feature type="transmembrane region" description="Helical" evidence="6">
    <location>
        <begin position="267"/>
        <end position="296"/>
    </location>
</feature>
<comment type="caution">
    <text evidence="8">The sequence shown here is derived from an EMBL/GenBank/DDBJ whole genome shotgun (WGS) entry which is preliminary data.</text>
</comment>
<name>A0ABT2SWF3_9FIRM</name>
<feature type="transmembrane region" description="Helical" evidence="6">
    <location>
        <begin position="235"/>
        <end position="255"/>
    </location>
</feature>